<feature type="region of interest" description="Disordered" evidence="1">
    <location>
        <begin position="428"/>
        <end position="467"/>
    </location>
</feature>
<keyword evidence="2" id="KW-0472">Membrane</keyword>
<feature type="region of interest" description="Disordered" evidence="1">
    <location>
        <begin position="493"/>
        <end position="512"/>
    </location>
</feature>
<accession>A0AAE3IB37</accession>
<evidence type="ECO:0000313" key="5">
    <source>
        <dbReference type="Proteomes" id="UP001208186"/>
    </source>
</evidence>
<evidence type="ECO:0000313" key="6">
    <source>
        <dbReference type="Proteomes" id="UP001209746"/>
    </source>
</evidence>
<keyword evidence="5" id="KW-1185">Reference proteome</keyword>
<evidence type="ECO:0000256" key="1">
    <source>
        <dbReference type="SAM" id="MobiDB-lite"/>
    </source>
</evidence>
<protein>
    <submittedName>
        <fullName evidence="4">Uncharacterized protein</fullName>
    </submittedName>
</protein>
<feature type="region of interest" description="Disordered" evidence="1">
    <location>
        <begin position="1001"/>
        <end position="1021"/>
    </location>
</feature>
<proteinExistence type="predicted"/>
<reference evidence="4" key="1">
    <citation type="submission" date="2023-02" db="EMBL/GenBank/DDBJ databases">
        <title>Enrichment on poylsaccharides allowed isolation of novel metabolic and taxonomic groups of Haloarchaea.</title>
        <authorList>
            <person name="Sorokin D.Y."/>
            <person name="Elcheninov A.G."/>
            <person name="Khizhniak T.V."/>
            <person name="Kolganova T.V."/>
            <person name="Kublanov I.V."/>
        </authorList>
    </citation>
    <scope>NUCLEOTIDE SEQUENCE</scope>
    <source>
        <strain evidence="3 5">HArc-curdl5-1</strain>
        <strain evidence="4">HArc-curdl7</strain>
    </source>
</reference>
<dbReference type="Proteomes" id="UP001208186">
    <property type="component" value="Unassembled WGS sequence"/>
</dbReference>
<dbReference type="Proteomes" id="UP001209746">
    <property type="component" value="Unassembled WGS sequence"/>
</dbReference>
<dbReference type="InterPro" id="IPR055710">
    <property type="entry name" value="DUF7286"/>
</dbReference>
<evidence type="ECO:0000313" key="4">
    <source>
        <dbReference type="EMBL" id="MCU4725888.1"/>
    </source>
</evidence>
<organism evidence="4 6">
    <name type="scientific">Halapricum hydrolyticum</name>
    <dbReference type="NCBI Taxonomy" id="2979991"/>
    <lineage>
        <taxon>Archaea</taxon>
        <taxon>Methanobacteriati</taxon>
        <taxon>Methanobacteriota</taxon>
        <taxon>Stenosarchaea group</taxon>
        <taxon>Halobacteria</taxon>
        <taxon>Halobacteriales</taxon>
        <taxon>Haloarculaceae</taxon>
        <taxon>Halapricum</taxon>
    </lineage>
</organism>
<dbReference type="AlphaFoldDB" id="A0AAE3IB37"/>
<comment type="caution">
    <text evidence="4">The sequence shown here is derived from an EMBL/GenBank/DDBJ whole genome shotgun (WGS) entry which is preliminary data.</text>
</comment>
<sequence length="1021" mass="111852">MTNERPSTVTIAESDRGRIPFALIGVVLLATSSIAVVSLQTRTDPRADTDVATAFDRIETTTHVTLREAATTGLRDAAAAPVTETADTALGNAIKGGSADDTFRNYVRLRIYLAAREKLARTDQAVGNGVTASASLPPVEGGADSIEAALDRVEMSAGYYDSDLETGVVAVTIENVTLTVESDAGRETAQRTFELTVPTTVFEMHEKTQEYERRLNVGFFEPGFDGDRLYYGFGRKFAVRQYPVSWAKTYFDRFGPKKWDRAFEPIHDDRSTEILANLAAFDVQQATFGTADPAVDRIRRERMTCFALSTGYKVYDAVSKNGTTTSDVSDVGDVSEAALENATDASSDDGRIQVNEDTLCRATRYMMGNSEGGLGDPPSIRKMTEGFIKDKAGNVGGAVEIEVNPFADASYYGIRYGDRAESLTDLNNRDDISVDWPPGETDPEGDDAWSDVKDNVDGSGEDSEDLLSGMELDPDTRFDEVIGHVYDVEVDVSEDVSRDGPRPWAPEPPGDNWTEVESERRYEVVDADDVEVTTERGPDTNIEGDRWSDLRNVAATIENELKHVRKWRRMEGNGQNVRVNTTTTTATRNVTFESDVDIDAKHSQRTQVDDLGTEHVYESGGEAGPEDVPNFERVPQRSLSKVFGVELSTEDELEAKLDDKIDTGSIVSEDRMGEAVTSRTDTFEPDVLEEAERETLETWIEDEVDDVRATVKDEIPPVEVGPTTFVDGEPILDGLRENISDMKSRLVYGDGPGGPYENPKAKVRAEATKVYLDNVFEWTSRFDDKATDTKNTAQDEVMAPLDVADGEIAEVVSFAQRVIAGDVDMAGDADFEGSPLYDDVKFTIDASPAYLESATVNRTELPAVRASGDGFTDLDDGVEHGPMVTKYDNVFLPRSGAPLVPWPGFWYATLSTWGLQIDGEYARFELRADVSDPSTSEPVRYIRDDREVAVELADGAMTAGSVTPIDFRSDTVVAVIVPSYTKAATGKPGIGDPWGKRYGCAGPYPETGPEPDEDSCNWITD</sequence>
<keyword evidence="2" id="KW-0812">Transmembrane</keyword>
<dbReference type="EMBL" id="JAOPKD010000001">
    <property type="protein sequence ID" value="MCU4725888.1"/>
    <property type="molecule type" value="Genomic_DNA"/>
</dbReference>
<feature type="transmembrane region" description="Helical" evidence="2">
    <location>
        <begin position="21"/>
        <end position="39"/>
    </location>
</feature>
<evidence type="ECO:0000256" key="2">
    <source>
        <dbReference type="SAM" id="Phobius"/>
    </source>
</evidence>
<name>A0AAE3IB37_9EURY</name>
<evidence type="ECO:0000313" key="3">
    <source>
        <dbReference type="EMBL" id="MCU4716507.1"/>
    </source>
</evidence>
<dbReference type="RefSeq" id="WP_315907279.1">
    <property type="nucleotide sequence ID" value="NZ_JAOPKC010000001.1"/>
</dbReference>
<gene>
    <name evidence="4" type="ORF">OB914_02730</name>
    <name evidence="3" type="ORF">OB916_00290</name>
</gene>
<keyword evidence="2" id="KW-1133">Transmembrane helix</keyword>
<dbReference type="Pfam" id="PF23957">
    <property type="entry name" value="DUF7286"/>
    <property type="match status" value="3"/>
</dbReference>
<dbReference type="EMBL" id="JAOPKC010000001">
    <property type="protein sequence ID" value="MCU4716507.1"/>
    <property type="molecule type" value="Genomic_DNA"/>
</dbReference>